<gene>
    <name evidence="1" type="ORF">JFN88_07040</name>
</gene>
<dbReference type="EMBL" id="JAELUP010000016">
    <property type="protein sequence ID" value="MBJ6361071.1"/>
    <property type="molecule type" value="Genomic_DNA"/>
</dbReference>
<evidence type="ECO:0000313" key="1">
    <source>
        <dbReference type="EMBL" id="MBJ6361071.1"/>
    </source>
</evidence>
<accession>A0A934J5B6</accession>
<protein>
    <submittedName>
        <fullName evidence="1">Uncharacterized protein</fullName>
    </submittedName>
</protein>
<name>A0A934J5B6_9BACL</name>
<keyword evidence="2" id="KW-1185">Reference proteome</keyword>
<proteinExistence type="predicted"/>
<dbReference type="AlphaFoldDB" id="A0A934J5B6"/>
<comment type="caution">
    <text evidence="1">The sequence shown here is derived from an EMBL/GenBank/DDBJ whole genome shotgun (WGS) entry which is preliminary data.</text>
</comment>
<organism evidence="1 2">
    <name type="scientific">Paenibacillus roseus</name>
    <dbReference type="NCBI Taxonomy" id="2798579"/>
    <lineage>
        <taxon>Bacteria</taxon>
        <taxon>Bacillati</taxon>
        <taxon>Bacillota</taxon>
        <taxon>Bacilli</taxon>
        <taxon>Bacillales</taxon>
        <taxon>Paenibacillaceae</taxon>
        <taxon>Paenibacillus</taxon>
    </lineage>
</organism>
<dbReference type="RefSeq" id="WP_199018611.1">
    <property type="nucleotide sequence ID" value="NZ_JAELUP010000016.1"/>
</dbReference>
<dbReference type="Proteomes" id="UP000640274">
    <property type="component" value="Unassembled WGS sequence"/>
</dbReference>
<evidence type="ECO:0000313" key="2">
    <source>
        <dbReference type="Proteomes" id="UP000640274"/>
    </source>
</evidence>
<reference evidence="1" key="1">
    <citation type="submission" date="2020-12" db="EMBL/GenBank/DDBJ databases">
        <authorList>
            <person name="Huq M.A."/>
        </authorList>
    </citation>
    <scope>NUCLEOTIDE SEQUENCE</scope>
    <source>
        <strain evidence="1">MAHUQ-46</strain>
    </source>
</reference>
<sequence length="82" mass="9683">MIVEYVNDMGIIIHTEVVEDHQYLQVLLATLNSQGKINLRWPDTDEYFNGRFVEAVFDVEINEEGKRTDTRIMLYFDQIIES</sequence>